<dbReference type="GO" id="GO:0015179">
    <property type="term" value="F:L-amino acid transmembrane transporter activity"/>
    <property type="evidence" value="ECO:0007669"/>
    <property type="project" value="TreeGrafter"/>
</dbReference>
<evidence type="ECO:0000259" key="12">
    <source>
        <dbReference type="Pfam" id="PF01490"/>
    </source>
</evidence>
<feature type="transmembrane region" description="Helical" evidence="11">
    <location>
        <begin position="71"/>
        <end position="92"/>
    </location>
</feature>
<comment type="similarity">
    <text evidence="2">Belongs to the amino acid/polyamine transporter 2 family.</text>
</comment>
<evidence type="ECO:0000313" key="13">
    <source>
        <dbReference type="EMBL" id="NDJ96186.1"/>
    </source>
</evidence>
<dbReference type="EMBL" id="GHBR01000683">
    <property type="protein sequence ID" value="NDJ96186.1"/>
    <property type="molecule type" value="Transcribed_RNA"/>
</dbReference>
<evidence type="ECO:0000256" key="9">
    <source>
        <dbReference type="ARBA" id="ARBA00040814"/>
    </source>
</evidence>
<organism evidence="13">
    <name type="scientific">Myxobolus squamalis</name>
    <name type="common">Myxosporean</name>
    <dbReference type="NCBI Taxonomy" id="59785"/>
    <lineage>
        <taxon>Eukaryota</taxon>
        <taxon>Metazoa</taxon>
        <taxon>Cnidaria</taxon>
        <taxon>Myxozoa</taxon>
        <taxon>Myxosporea</taxon>
        <taxon>Bivalvulida</taxon>
        <taxon>Platysporina</taxon>
        <taxon>Myxobolidae</taxon>
        <taxon>Myxobolus</taxon>
    </lineage>
</organism>
<evidence type="ECO:0000256" key="6">
    <source>
        <dbReference type="ARBA" id="ARBA00022989"/>
    </source>
</evidence>
<dbReference type="GO" id="GO:0016020">
    <property type="term" value="C:membrane"/>
    <property type="evidence" value="ECO:0007669"/>
    <property type="project" value="UniProtKB-SubCell"/>
</dbReference>
<dbReference type="InterPro" id="IPR013057">
    <property type="entry name" value="AA_transpt_TM"/>
</dbReference>
<keyword evidence="6 11" id="KW-1133">Transmembrane helix</keyword>
<keyword evidence="5" id="KW-0029">Amino-acid transport</keyword>
<dbReference type="AlphaFoldDB" id="A0A6B2G0V3"/>
<evidence type="ECO:0000256" key="8">
    <source>
        <dbReference type="ARBA" id="ARBA00037101"/>
    </source>
</evidence>
<evidence type="ECO:0000256" key="1">
    <source>
        <dbReference type="ARBA" id="ARBA00004141"/>
    </source>
</evidence>
<reference evidence="13" key="1">
    <citation type="submission" date="2018-11" db="EMBL/GenBank/DDBJ databases">
        <title>Myxobolus squamalis genome and transcriptome.</title>
        <authorList>
            <person name="Yahalomi D."/>
            <person name="Atkinson S.D."/>
            <person name="Neuhof M."/>
            <person name="Chang E.S."/>
            <person name="Philippe H."/>
            <person name="Cartwright P."/>
            <person name="Bartholomew J.L."/>
            <person name="Huchon D."/>
        </authorList>
    </citation>
    <scope>NUCLEOTIDE SEQUENCE</scope>
    <source>
        <strain evidence="13">71B08</strain>
        <tissue evidence="13">Whole</tissue>
    </source>
</reference>
<evidence type="ECO:0000256" key="3">
    <source>
        <dbReference type="ARBA" id="ARBA00022448"/>
    </source>
</evidence>
<evidence type="ECO:0000256" key="7">
    <source>
        <dbReference type="ARBA" id="ARBA00023136"/>
    </source>
</evidence>
<evidence type="ECO:0000256" key="11">
    <source>
        <dbReference type="SAM" id="Phobius"/>
    </source>
</evidence>
<keyword evidence="3" id="KW-0813">Transport</keyword>
<proteinExistence type="inferred from homology"/>
<name>A0A6B2G0V3_MYXSQ</name>
<feature type="domain" description="Amino acid transporter transmembrane" evidence="12">
    <location>
        <begin position="6"/>
        <end position="152"/>
    </location>
</feature>
<dbReference type="PANTHER" id="PTHR22950:SF458">
    <property type="entry name" value="SODIUM-COUPLED NEUTRAL AMINO ACID TRANSPORTER 11-RELATED"/>
    <property type="match status" value="1"/>
</dbReference>
<protein>
    <recommendedName>
        <fullName evidence="9">Putative sodium-coupled neutral amino acid transporter 11</fullName>
    </recommendedName>
    <alternativeName>
        <fullName evidence="10">Solute carrier family 38 member 11</fullName>
    </alternativeName>
</protein>
<feature type="transmembrane region" description="Helical" evidence="11">
    <location>
        <begin position="31"/>
        <end position="59"/>
    </location>
</feature>
<dbReference type="PANTHER" id="PTHR22950">
    <property type="entry name" value="AMINO ACID TRANSPORTER"/>
    <property type="match status" value="1"/>
</dbReference>
<evidence type="ECO:0000256" key="10">
    <source>
        <dbReference type="ARBA" id="ARBA00041723"/>
    </source>
</evidence>
<comment type="subcellular location">
    <subcellularLocation>
        <location evidence="1">Membrane</location>
        <topology evidence="1">Multi-pass membrane protein</topology>
    </subcellularLocation>
</comment>
<keyword evidence="7 11" id="KW-0472">Membrane</keyword>
<feature type="transmembrane region" description="Helical" evidence="11">
    <location>
        <begin position="112"/>
        <end position="132"/>
    </location>
</feature>
<accession>A0A6B2G0V3</accession>
<evidence type="ECO:0000256" key="5">
    <source>
        <dbReference type="ARBA" id="ARBA00022970"/>
    </source>
</evidence>
<keyword evidence="4 11" id="KW-0812">Transmembrane</keyword>
<dbReference type="Pfam" id="PF01490">
    <property type="entry name" value="Aa_trans"/>
    <property type="match status" value="1"/>
</dbReference>
<evidence type="ECO:0000256" key="2">
    <source>
        <dbReference type="ARBA" id="ARBA00008066"/>
    </source>
</evidence>
<comment type="function">
    <text evidence="8">Putative sodium-dependent amino acid/proton antiporter.</text>
</comment>
<evidence type="ECO:0000256" key="4">
    <source>
        <dbReference type="ARBA" id="ARBA00022692"/>
    </source>
</evidence>
<sequence>MKLTLAFAIHHNIISLYYSLENNTLKRFSLSLILSSCVSATIYFLCMISGFLAFSGILMSNLLKNYCVNDHLILATRIIFTVTLLGTYPFQVFSARDAIFEILKGYLGIKKWIRYSVTFGLVFIFMLISALCPSMGAVIELGGTLTAAPLSLHACT</sequence>